<proteinExistence type="predicted"/>
<keyword evidence="1" id="KW-0175">Coiled coil</keyword>
<sequence length="129" mass="14740">MHYVMMSHGGELLARFRGLIKAHDQYKLLSETKFKGLQQQLSYINSLNSKISNLKEQIGTLNERVVTSKNTLVKATEKSKDRKKKSKSLSKALDQFTAKATRVASDSNDARRVEAQLTMQRDKLRTLRN</sequence>
<protein>
    <submittedName>
        <fullName evidence="2">Uncharacterized protein</fullName>
    </submittedName>
</protein>
<dbReference type="EMBL" id="BQNB010009079">
    <property type="protein sequence ID" value="GJS58449.1"/>
    <property type="molecule type" value="Genomic_DNA"/>
</dbReference>
<name>A0ABQ4WZX9_9ASTR</name>
<reference evidence="2" key="2">
    <citation type="submission" date="2022-01" db="EMBL/GenBank/DDBJ databases">
        <authorList>
            <person name="Yamashiro T."/>
            <person name="Shiraishi A."/>
            <person name="Satake H."/>
            <person name="Nakayama K."/>
        </authorList>
    </citation>
    <scope>NUCLEOTIDE SEQUENCE</scope>
</reference>
<organism evidence="2 3">
    <name type="scientific">Tanacetum coccineum</name>
    <dbReference type="NCBI Taxonomy" id="301880"/>
    <lineage>
        <taxon>Eukaryota</taxon>
        <taxon>Viridiplantae</taxon>
        <taxon>Streptophyta</taxon>
        <taxon>Embryophyta</taxon>
        <taxon>Tracheophyta</taxon>
        <taxon>Spermatophyta</taxon>
        <taxon>Magnoliopsida</taxon>
        <taxon>eudicotyledons</taxon>
        <taxon>Gunneridae</taxon>
        <taxon>Pentapetalae</taxon>
        <taxon>asterids</taxon>
        <taxon>campanulids</taxon>
        <taxon>Asterales</taxon>
        <taxon>Asteraceae</taxon>
        <taxon>Asteroideae</taxon>
        <taxon>Anthemideae</taxon>
        <taxon>Anthemidinae</taxon>
        <taxon>Tanacetum</taxon>
    </lineage>
</organism>
<reference evidence="2" key="1">
    <citation type="journal article" date="2022" name="Int. J. Mol. Sci.">
        <title>Draft Genome of Tanacetum Coccineum: Genomic Comparison of Closely Related Tanacetum-Family Plants.</title>
        <authorList>
            <person name="Yamashiro T."/>
            <person name="Shiraishi A."/>
            <person name="Nakayama K."/>
            <person name="Satake H."/>
        </authorList>
    </citation>
    <scope>NUCLEOTIDE SEQUENCE</scope>
</reference>
<evidence type="ECO:0000313" key="3">
    <source>
        <dbReference type="Proteomes" id="UP001151760"/>
    </source>
</evidence>
<evidence type="ECO:0000256" key="1">
    <source>
        <dbReference type="SAM" id="Coils"/>
    </source>
</evidence>
<dbReference type="Proteomes" id="UP001151760">
    <property type="component" value="Unassembled WGS sequence"/>
</dbReference>
<evidence type="ECO:0000313" key="2">
    <source>
        <dbReference type="EMBL" id="GJS58449.1"/>
    </source>
</evidence>
<feature type="coiled-coil region" evidence="1">
    <location>
        <begin position="37"/>
        <end position="64"/>
    </location>
</feature>
<keyword evidence="3" id="KW-1185">Reference proteome</keyword>
<accession>A0ABQ4WZX9</accession>
<comment type="caution">
    <text evidence="2">The sequence shown here is derived from an EMBL/GenBank/DDBJ whole genome shotgun (WGS) entry which is preliminary data.</text>
</comment>
<gene>
    <name evidence="2" type="ORF">Tco_0653233</name>
</gene>